<dbReference type="InterPro" id="IPR005163">
    <property type="entry name" value="Tri_helical_YiiM-like"/>
</dbReference>
<dbReference type="InterPro" id="IPR011037">
    <property type="entry name" value="Pyrv_Knase-like_insert_dom_sf"/>
</dbReference>
<dbReference type="Pfam" id="PF03475">
    <property type="entry name" value="YiiM_3-alpha"/>
    <property type="match status" value="1"/>
</dbReference>
<dbReference type="GO" id="GO:0030151">
    <property type="term" value="F:molybdenum ion binding"/>
    <property type="evidence" value="ECO:0007669"/>
    <property type="project" value="InterPro"/>
</dbReference>
<dbReference type="InterPro" id="IPR005302">
    <property type="entry name" value="MoCF_Sase_C"/>
</dbReference>
<dbReference type="GO" id="GO:0030170">
    <property type="term" value="F:pyridoxal phosphate binding"/>
    <property type="evidence" value="ECO:0007669"/>
    <property type="project" value="InterPro"/>
</dbReference>
<dbReference type="Proteomes" id="UP000697710">
    <property type="component" value="Unassembled WGS sequence"/>
</dbReference>
<dbReference type="PROSITE" id="PS51340">
    <property type="entry name" value="MOSC"/>
    <property type="match status" value="1"/>
</dbReference>
<accession>A0A956RP65</accession>
<dbReference type="AlphaFoldDB" id="A0A956RP65"/>
<dbReference type="PANTHER" id="PTHR30212">
    <property type="entry name" value="PROTEIN YIIM"/>
    <property type="match status" value="1"/>
</dbReference>
<proteinExistence type="predicted"/>
<reference evidence="2" key="1">
    <citation type="submission" date="2020-04" db="EMBL/GenBank/DDBJ databases">
        <authorList>
            <person name="Zhang T."/>
        </authorList>
    </citation>
    <scope>NUCLEOTIDE SEQUENCE</scope>
    <source>
        <strain evidence="2">HKST-UBA01</strain>
    </source>
</reference>
<dbReference type="EMBL" id="JAGQHR010000113">
    <property type="protein sequence ID" value="MCA9727122.1"/>
    <property type="molecule type" value="Genomic_DNA"/>
</dbReference>
<sequence length="214" mass="24120">MRVVSVNVGRPREVSWNGEMIRTSIWKEPVSGPVPVIGNNLQGDVQSDLRVHGGPDKAVYAYPVEHYSHWRRELPELSFPSGAFGENLTVEGFDESALNVGDRFRVGTAELVVTQPRVPCFKLGIRFGRADMVQKFARSERCGFYLSVAREGEIAAGDSIEPLGRDERDLSVLALFRIYARKERDPELLRRAAEHPGVPSGWREWMQQLIEGEE</sequence>
<name>A0A956RP65_UNCEI</name>
<evidence type="ECO:0000313" key="2">
    <source>
        <dbReference type="EMBL" id="MCA9727122.1"/>
    </source>
</evidence>
<evidence type="ECO:0000259" key="1">
    <source>
        <dbReference type="PROSITE" id="PS51340"/>
    </source>
</evidence>
<dbReference type="Gene3D" id="2.40.33.20">
    <property type="entry name" value="PK beta-barrel domain-like"/>
    <property type="match status" value="1"/>
</dbReference>
<dbReference type="SUPFAM" id="SSF50800">
    <property type="entry name" value="PK beta-barrel domain-like"/>
    <property type="match status" value="1"/>
</dbReference>
<protein>
    <submittedName>
        <fullName evidence="2">MOSC domain-containing protein</fullName>
    </submittedName>
</protein>
<organism evidence="2 3">
    <name type="scientific">Eiseniibacteriota bacterium</name>
    <dbReference type="NCBI Taxonomy" id="2212470"/>
    <lineage>
        <taxon>Bacteria</taxon>
        <taxon>Candidatus Eiseniibacteriota</taxon>
    </lineage>
</organism>
<dbReference type="InterPro" id="IPR052353">
    <property type="entry name" value="Benzoxazolinone_Detox_Enz"/>
</dbReference>
<gene>
    <name evidence="2" type="ORF">KC729_05515</name>
</gene>
<dbReference type="PANTHER" id="PTHR30212:SF2">
    <property type="entry name" value="PROTEIN YIIM"/>
    <property type="match status" value="1"/>
</dbReference>
<comment type="caution">
    <text evidence="2">The sequence shown here is derived from an EMBL/GenBank/DDBJ whole genome shotgun (WGS) entry which is preliminary data.</text>
</comment>
<dbReference type="Pfam" id="PF03473">
    <property type="entry name" value="MOSC"/>
    <property type="match status" value="1"/>
</dbReference>
<feature type="domain" description="MOSC" evidence="1">
    <location>
        <begin position="28"/>
        <end position="163"/>
    </location>
</feature>
<reference evidence="2" key="2">
    <citation type="journal article" date="2021" name="Microbiome">
        <title>Successional dynamics and alternative stable states in a saline activated sludge microbial community over 9 years.</title>
        <authorList>
            <person name="Wang Y."/>
            <person name="Ye J."/>
            <person name="Ju F."/>
            <person name="Liu L."/>
            <person name="Boyd J.A."/>
            <person name="Deng Y."/>
            <person name="Parks D.H."/>
            <person name="Jiang X."/>
            <person name="Yin X."/>
            <person name="Woodcroft B.J."/>
            <person name="Tyson G.W."/>
            <person name="Hugenholtz P."/>
            <person name="Polz M.F."/>
            <person name="Zhang T."/>
        </authorList>
    </citation>
    <scope>NUCLEOTIDE SEQUENCE</scope>
    <source>
        <strain evidence="2">HKST-UBA01</strain>
    </source>
</reference>
<evidence type="ECO:0000313" key="3">
    <source>
        <dbReference type="Proteomes" id="UP000697710"/>
    </source>
</evidence>
<dbReference type="GO" id="GO:0003824">
    <property type="term" value="F:catalytic activity"/>
    <property type="evidence" value="ECO:0007669"/>
    <property type="project" value="InterPro"/>
</dbReference>